<dbReference type="GeneID" id="103392303"/>
<dbReference type="Ensembl" id="ENSCSET00000021981.1">
    <property type="protein sequence ID" value="ENSCSEP00000021703.1"/>
    <property type="gene ID" value="ENSCSEG00000013844.1"/>
</dbReference>
<keyword evidence="14" id="KW-0479">Metal-binding</keyword>
<comment type="catalytic activity">
    <reaction evidence="24">
        <text>pyridoxal + ATP = pyridoxal 5'-phosphate + ADP + H(+)</text>
        <dbReference type="Rhea" id="RHEA:10224"/>
        <dbReference type="ChEBI" id="CHEBI:15378"/>
        <dbReference type="ChEBI" id="CHEBI:17310"/>
        <dbReference type="ChEBI" id="CHEBI:30616"/>
        <dbReference type="ChEBI" id="CHEBI:456216"/>
        <dbReference type="ChEBI" id="CHEBI:597326"/>
        <dbReference type="EC" id="2.7.1.35"/>
    </reaction>
    <physiologicalReaction direction="left-to-right" evidence="24">
        <dbReference type="Rhea" id="RHEA:10225"/>
    </physiologicalReaction>
</comment>
<dbReference type="PANTHER" id="PTHR10534:SF2">
    <property type="entry name" value="PYRIDOXAL KINASE"/>
    <property type="match status" value="1"/>
</dbReference>
<comment type="cofactor">
    <cofactor evidence="2">
        <name>Zn(2+)</name>
        <dbReference type="ChEBI" id="CHEBI:29105"/>
    </cofactor>
</comment>
<evidence type="ECO:0000256" key="3">
    <source>
        <dbReference type="ARBA" id="ARBA00004514"/>
    </source>
</evidence>
<evidence type="ECO:0000256" key="1">
    <source>
        <dbReference type="ARBA" id="ARBA00001946"/>
    </source>
</evidence>
<comment type="pathway">
    <text evidence="4">Cofactor metabolism; pyridoxal 5'-phosphate salvage; pyridoxamine 5'-phosphate from pyridoxamine: step 1/1.</text>
</comment>
<reference evidence="27" key="2">
    <citation type="submission" date="2025-08" db="UniProtKB">
        <authorList>
            <consortium name="Ensembl"/>
        </authorList>
    </citation>
    <scope>IDENTIFICATION</scope>
</reference>
<comment type="pathway">
    <text evidence="5">Cofactor metabolism; pyridoxal 5'-phosphate salvage; pyridoxine 5'-phosphate from pyridoxine: step 1/1.</text>
</comment>
<evidence type="ECO:0000256" key="24">
    <source>
        <dbReference type="ARBA" id="ARBA00047377"/>
    </source>
</evidence>
<keyword evidence="16" id="KW-0418">Kinase</keyword>
<evidence type="ECO:0000256" key="25">
    <source>
        <dbReference type="ARBA" id="ARBA00048524"/>
    </source>
</evidence>
<dbReference type="PANTHER" id="PTHR10534">
    <property type="entry name" value="PYRIDOXAL KINASE"/>
    <property type="match status" value="1"/>
</dbReference>
<dbReference type="GO" id="GO:0005524">
    <property type="term" value="F:ATP binding"/>
    <property type="evidence" value="ECO:0007669"/>
    <property type="project" value="UniProtKB-KW"/>
</dbReference>
<comment type="subunit">
    <text evidence="8">Homodimer.</text>
</comment>
<evidence type="ECO:0000256" key="19">
    <source>
        <dbReference type="ARBA" id="ARBA00022990"/>
    </source>
</evidence>
<evidence type="ECO:0000256" key="4">
    <source>
        <dbReference type="ARBA" id="ARBA00004750"/>
    </source>
</evidence>
<dbReference type="UniPathway" id="UPA01068">
    <property type="reaction ID" value="UER00298"/>
</dbReference>
<evidence type="ECO:0000256" key="13">
    <source>
        <dbReference type="ARBA" id="ARBA00022679"/>
    </source>
</evidence>
<name>A0A3P8W2C0_CYNSE</name>
<evidence type="ECO:0000256" key="16">
    <source>
        <dbReference type="ARBA" id="ARBA00022777"/>
    </source>
</evidence>
<keyword evidence="13" id="KW-0808">Transferase</keyword>
<evidence type="ECO:0000259" key="26">
    <source>
        <dbReference type="Pfam" id="PF08543"/>
    </source>
</evidence>
<keyword evidence="20" id="KW-0915">Sodium</keyword>
<evidence type="ECO:0000256" key="5">
    <source>
        <dbReference type="ARBA" id="ARBA00004835"/>
    </source>
</evidence>
<comment type="similarity">
    <text evidence="7">Belongs to the pyridoxine kinase family.</text>
</comment>
<dbReference type="InParanoid" id="A0A3P8W2C0"/>
<keyword evidence="12" id="KW-0597">Phosphoprotein</keyword>
<reference evidence="27 28" key="1">
    <citation type="journal article" date="2014" name="Nat. Genet.">
        <title>Whole-genome sequence of a flatfish provides insights into ZW sex chromosome evolution and adaptation to a benthic lifestyle.</title>
        <authorList>
            <person name="Chen S."/>
            <person name="Zhang G."/>
            <person name="Shao C."/>
            <person name="Huang Q."/>
            <person name="Liu G."/>
            <person name="Zhang P."/>
            <person name="Song W."/>
            <person name="An N."/>
            <person name="Chalopin D."/>
            <person name="Volff J.N."/>
            <person name="Hong Y."/>
            <person name="Li Q."/>
            <person name="Sha Z."/>
            <person name="Zhou H."/>
            <person name="Xie M."/>
            <person name="Yu Q."/>
            <person name="Liu Y."/>
            <person name="Xiang H."/>
            <person name="Wang N."/>
            <person name="Wu K."/>
            <person name="Yang C."/>
            <person name="Zhou Q."/>
            <person name="Liao X."/>
            <person name="Yang L."/>
            <person name="Hu Q."/>
            <person name="Zhang J."/>
            <person name="Meng L."/>
            <person name="Jin L."/>
            <person name="Tian Y."/>
            <person name="Lian J."/>
            <person name="Yang J."/>
            <person name="Miao G."/>
            <person name="Liu S."/>
            <person name="Liang Z."/>
            <person name="Yan F."/>
            <person name="Li Y."/>
            <person name="Sun B."/>
            <person name="Zhang H."/>
            <person name="Zhang J."/>
            <person name="Zhu Y."/>
            <person name="Du M."/>
            <person name="Zhao Y."/>
            <person name="Schartl M."/>
            <person name="Tang Q."/>
            <person name="Wang J."/>
        </authorList>
    </citation>
    <scope>NUCLEOTIDE SEQUENCE</scope>
</reference>
<dbReference type="GO" id="GO:0008478">
    <property type="term" value="F:pyridoxal kinase activity"/>
    <property type="evidence" value="ECO:0007669"/>
    <property type="project" value="UniProtKB-EC"/>
</dbReference>
<keyword evidence="17" id="KW-0067">ATP-binding</keyword>
<evidence type="ECO:0000256" key="9">
    <source>
        <dbReference type="ARBA" id="ARBA00012104"/>
    </source>
</evidence>
<evidence type="ECO:0000256" key="22">
    <source>
        <dbReference type="ARBA" id="ARBA00045787"/>
    </source>
</evidence>
<evidence type="ECO:0000256" key="12">
    <source>
        <dbReference type="ARBA" id="ARBA00022553"/>
    </source>
</evidence>
<dbReference type="InterPro" id="IPR004625">
    <property type="entry name" value="PyrdxlKinase"/>
</dbReference>
<dbReference type="NCBIfam" id="TIGR00687">
    <property type="entry name" value="pyridox_kin"/>
    <property type="match status" value="1"/>
</dbReference>
<dbReference type="EC" id="2.7.1.35" evidence="9"/>
<comment type="subcellular location">
    <subcellularLocation>
        <location evidence="3">Cytoplasm</location>
        <location evidence="3">Cytosol</location>
    </subcellularLocation>
</comment>
<dbReference type="Pfam" id="PF08543">
    <property type="entry name" value="Phos_pyr_kin"/>
    <property type="match status" value="1"/>
</dbReference>
<evidence type="ECO:0000256" key="8">
    <source>
        <dbReference type="ARBA" id="ARBA00011738"/>
    </source>
</evidence>
<evidence type="ECO:0000256" key="6">
    <source>
        <dbReference type="ARBA" id="ARBA00005210"/>
    </source>
</evidence>
<dbReference type="STRING" id="244447.ENSCSEP00000021703"/>
<keyword evidence="15" id="KW-0547">Nucleotide-binding</keyword>
<reference evidence="27" key="3">
    <citation type="submission" date="2025-09" db="UniProtKB">
        <authorList>
            <consortium name="Ensembl"/>
        </authorList>
    </citation>
    <scope>IDENTIFICATION</scope>
</reference>
<protein>
    <recommendedName>
        <fullName evidence="10">Pyridoxal kinase</fullName>
        <ecNumber evidence="9">2.7.1.35</ecNumber>
    </recommendedName>
    <alternativeName>
        <fullName evidence="21">Pyridoxine kinase</fullName>
    </alternativeName>
</protein>
<evidence type="ECO:0000256" key="11">
    <source>
        <dbReference type="ARBA" id="ARBA00022490"/>
    </source>
</evidence>
<dbReference type="RefSeq" id="XP_008327109.1">
    <property type="nucleotide sequence ID" value="XM_008328887.3"/>
</dbReference>
<evidence type="ECO:0000313" key="28">
    <source>
        <dbReference type="Proteomes" id="UP000265120"/>
    </source>
</evidence>
<dbReference type="FunFam" id="3.40.1190.20:FF:000007">
    <property type="entry name" value="Pyridoxal kinase"/>
    <property type="match status" value="1"/>
</dbReference>
<evidence type="ECO:0000256" key="20">
    <source>
        <dbReference type="ARBA" id="ARBA00023053"/>
    </source>
</evidence>
<dbReference type="Gene3D" id="3.40.1190.20">
    <property type="match status" value="1"/>
</dbReference>
<keyword evidence="18" id="KW-0460">Magnesium</keyword>
<dbReference type="Proteomes" id="UP000265120">
    <property type="component" value="Chromosome 16"/>
</dbReference>
<dbReference type="GO" id="GO:0046872">
    <property type="term" value="F:metal ion binding"/>
    <property type="evidence" value="ECO:0007669"/>
    <property type="project" value="UniProtKB-KW"/>
</dbReference>
<evidence type="ECO:0000256" key="15">
    <source>
        <dbReference type="ARBA" id="ARBA00022741"/>
    </source>
</evidence>
<keyword evidence="28" id="KW-1185">Reference proteome</keyword>
<evidence type="ECO:0000256" key="14">
    <source>
        <dbReference type="ARBA" id="ARBA00022723"/>
    </source>
</evidence>
<comment type="function">
    <text evidence="22">Catalyzes the phosphorylation of the dietary vitamin B6 vitamers pyridoxal (PL), pyridoxine (PN) and pyridoxamine (PM) to form pyridoxal 5'-phosphate (PLP), pyridoxine 5'-phosphate (PNP) and pyridoxamine 5'-phosphate (PMP), respectively. PLP is the active form of vitamin B6, and acts as a cofactor for over 140 different enzymatic reactions.</text>
</comment>
<evidence type="ECO:0000256" key="17">
    <source>
        <dbReference type="ARBA" id="ARBA00022840"/>
    </source>
</evidence>
<comment type="pathway">
    <text evidence="6">Cofactor metabolism; pyridoxal 5'-phosphate salvage; pyridoxal 5'-phosphate from pyridoxal: step 1/1.</text>
</comment>
<feature type="domain" description="Pyridoxamine kinase/Phosphomethylpyrimidine kinase" evidence="26">
    <location>
        <begin position="80"/>
        <end position="268"/>
    </location>
</feature>
<dbReference type="GeneTree" id="ENSGT00390000003874"/>
<evidence type="ECO:0000256" key="23">
    <source>
        <dbReference type="ARBA" id="ARBA00047310"/>
    </source>
</evidence>
<accession>A0A3P8W2C0</accession>
<comment type="cofactor">
    <cofactor evidence="1">
        <name>Mg(2+)</name>
        <dbReference type="ChEBI" id="CHEBI:18420"/>
    </cofactor>
</comment>
<keyword evidence="19" id="KW-0007">Acetylation</keyword>
<evidence type="ECO:0000256" key="10">
    <source>
        <dbReference type="ARBA" id="ARBA00018134"/>
    </source>
</evidence>
<dbReference type="GO" id="GO:0009443">
    <property type="term" value="P:pyridoxal 5'-phosphate salvage"/>
    <property type="evidence" value="ECO:0007669"/>
    <property type="project" value="InterPro"/>
</dbReference>
<comment type="catalytic activity">
    <reaction evidence="25">
        <text>pyridoxine + ATP = pyridoxine 5'-phosphate + ADP + H(+)</text>
        <dbReference type="Rhea" id="RHEA:25108"/>
        <dbReference type="ChEBI" id="CHEBI:15378"/>
        <dbReference type="ChEBI" id="CHEBI:16709"/>
        <dbReference type="ChEBI" id="CHEBI:30616"/>
        <dbReference type="ChEBI" id="CHEBI:58589"/>
        <dbReference type="ChEBI" id="CHEBI:456216"/>
        <dbReference type="EC" id="2.7.1.35"/>
    </reaction>
    <physiologicalReaction direction="left-to-right" evidence="25">
        <dbReference type="Rhea" id="RHEA:25109"/>
    </physiologicalReaction>
</comment>
<sequence length="311" mass="34386">MECRVLSIQSHVVRGYVGNKSASFPLQVLGFEVDSINSVQFSNHTGYDHWKGQVLTAEELNVLYEGIRLNNVNQYDYILTGYSRDASFLETVVDIIQELKKTNPSLIYVCDPVMGDHGSMYVPENLLPVYKDKVVPLADILTPNQFEAELLTGRRINTEEDAVEVMELLHKMGPGTVVLTSTDLPSKQGDQFLVAFGSQKIVKPDGTNTSQKICLDIPRVDAVFVGTGDLFAAMLLAWTHQHPKDLKTACEKTASAMHHVIKRTMTYANEVAGPGKRPSPAQLELRMVQSKADIENPAIVVGAKVLHEPSH</sequence>
<evidence type="ECO:0000313" key="27">
    <source>
        <dbReference type="Ensembl" id="ENSCSEP00000021703.1"/>
    </source>
</evidence>
<proteinExistence type="inferred from homology"/>
<evidence type="ECO:0000256" key="18">
    <source>
        <dbReference type="ARBA" id="ARBA00022842"/>
    </source>
</evidence>
<dbReference type="OrthoDB" id="2104723at2759"/>
<dbReference type="OMA" id="AWTHQHP"/>
<dbReference type="GO" id="GO:0005829">
    <property type="term" value="C:cytosol"/>
    <property type="evidence" value="ECO:0007669"/>
    <property type="project" value="UniProtKB-SubCell"/>
</dbReference>
<comment type="catalytic activity">
    <reaction evidence="23">
        <text>pyridoxamine + ATP = pyridoxamine 5'-phosphate + ADP + H(+)</text>
        <dbReference type="Rhea" id="RHEA:25104"/>
        <dbReference type="ChEBI" id="CHEBI:15378"/>
        <dbReference type="ChEBI" id="CHEBI:30616"/>
        <dbReference type="ChEBI" id="CHEBI:57761"/>
        <dbReference type="ChEBI" id="CHEBI:58451"/>
        <dbReference type="ChEBI" id="CHEBI:456216"/>
        <dbReference type="EC" id="2.7.1.35"/>
    </reaction>
    <physiologicalReaction direction="left-to-right" evidence="23">
        <dbReference type="Rhea" id="RHEA:25105"/>
    </physiologicalReaction>
</comment>
<dbReference type="InterPro" id="IPR013749">
    <property type="entry name" value="PM/HMP-P_kinase-1"/>
</dbReference>
<evidence type="ECO:0000256" key="7">
    <source>
        <dbReference type="ARBA" id="ARBA00008805"/>
    </source>
</evidence>
<dbReference type="SUPFAM" id="SSF53613">
    <property type="entry name" value="Ribokinase-like"/>
    <property type="match status" value="1"/>
</dbReference>
<organism evidence="27 28">
    <name type="scientific">Cynoglossus semilaevis</name>
    <name type="common">Tongue sole</name>
    <dbReference type="NCBI Taxonomy" id="244447"/>
    <lineage>
        <taxon>Eukaryota</taxon>
        <taxon>Metazoa</taxon>
        <taxon>Chordata</taxon>
        <taxon>Craniata</taxon>
        <taxon>Vertebrata</taxon>
        <taxon>Euteleostomi</taxon>
        <taxon>Actinopterygii</taxon>
        <taxon>Neopterygii</taxon>
        <taxon>Teleostei</taxon>
        <taxon>Neoteleostei</taxon>
        <taxon>Acanthomorphata</taxon>
        <taxon>Carangaria</taxon>
        <taxon>Pleuronectiformes</taxon>
        <taxon>Pleuronectoidei</taxon>
        <taxon>Cynoglossidae</taxon>
        <taxon>Cynoglossinae</taxon>
        <taxon>Cynoglossus</taxon>
    </lineage>
</organism>
<dbReference type="KEGG" id="csem:103392303"/>
<evidence type="ECO:0000256" key="2">
    <source>
        <dbReference type="ARBA" id="ARBA00001947"/>
    </source>
</evidence>
<evidence type="ECO:0000256" key="21">
    <source>
        <dbReference type="ARBA" id="ARBA00032808"/>
    </source>
</evidence>
<dbReference type="CDD" id="cd01173">
    <property type="entry name" value="pyridoxal_pyridoxamine_kinase"/>
    <property type="match status" value="1"/>
</dbReference>
<dbReference type="AlphaFoldDB" id="A0A3P8W2C0"/>
<keyword evidence="11" id="KW-0963">Cytoplasm</keyword>
<dbReference type="InterPro" id="IPR029056">
    <property type="entry name" value="Ribokinase-like"/>
</dbReference>